<organism evidence="2 3">
    <name type="scientific">Pseudoclavibacter caeni</name>
    <dbReference type="NCBI Taxonomy" id="908846"/>
    <lineage>
        <taxon>Bacteria</taxon>
        <taxon>Bacillati</taxon>
        <taxon>Actinomycetota</taxon>
        <taxon>Actinomycetes</taxon>
        <taxon>Micrococcales</taxon>
        <taxon>Microbacteriaceae</taxon>
        <taxon>Pseudoclavibacter</taxon>
    </lineage>
</organism>
<evidence type="ECO:0000256" key="1">
    <source>
        <dbReference type="SAM" id="MobiDB-lite"/>
    </source>
</evidence>
<accession>A0A7C8BNH4</accession>
<dbReference type="AlphaFoldDB" id="A0A7C8BNH4"/>
<reference evidence="2 3" key="1">
    <citation type="submission" date="2019-09" db="EMBL/GenBank/DDBJ databases">
        <title>Phylogeny of genus Pseudoclavibacter and closely related genus.</title>
        <authorList>
            <person name="Li Y."/>
        </authorList>
    </citation>
    <scope>NUCLEOTIDE SEQUENCE [LARGE SCALE GENOMIC DNA]</scope>
    <source>
        <strain evidence="2 3">JCM 16921</strain>
    </source>
</reference>
<evidence type="ECO:0000313" key="2">
    <source>
        <dbReference type="EMBL" id="KAB1632506.1"/>
    </source>
</evidence>
<dbReference type="OrthoDB" id="4793383at2"/>
<comment type="caution">
    <text evidence="2">The sequence shown here is derived from an EMBL/GenBank/DDBJ whole genome shotgun (WGS) entry which is preliminary data.</text>
</comment>
<feature type="region of interest" description="Disordered" evidence="1">
    <location>
        <begin position="309"/>
        <end position="341"/>
    </location>
</feature>
<proteinExistence type="predicted"/>
<sequence length="435" mass="45448">MRLRVLELPVDLTFGAEVSTSDRRRIEQAWARCVDATSTAPAVTADEAGAAALHVVLRVGEAGQDAGEGLRGEAGEEAGSGVRTDGAEADASAADTRTVRGPTLAYAEQSLTSRLTLWGIDDARRRLLMLHALGLSDEQGRVAILAAPSGTGKTTFARTGGAGLGYVTDETVAITPEGRIVPYPKPLSVIEQPGRPKVQIGPDAVGLRRPPQTALRPTLLVMLDRQEEPTEPRLEPMEPADALVALMPQISYVADTPGRLAAVVRAIERCGGMRRLVYAEAAEALPVVRRALAESAPVAVDWAPALPDAGADAPAQDATDAASRGQRAPAPAPAGPESSVASADETASVVRIGQNVLDAIWISDEVLALVDRRVYRLQGLGAAIWQELALAGGEIGWDALVAELQGQGQPPVGEADMVTLLDAALAVLRESGLVR</sequence>
<gene>
    <name evidence="2" type="ORF">F8O02_05785</name>
</gene>
<keyword evidence="3" id="KW-1185">Reference proteome</keyword>
<dbReference type="Proteomes" id="UP000481339">
    <property type="component" value="Unassembled WGS sequence"/>
</dbReference>
<dbReference type="EMBL" id="WBKA01000003">
    <property type="protein sequence ID" value="KAB1632506.1"/>
    <property type="molecule type" value="Genomic_DNA"/>
</dbReference>
<evidence type="ECO:0008006" key="4">
    <source>
        <dbReference type="Google" id="ProtNLM"/>
    </source>
</evidence>
<evidence type="ECO:0000313" key="3">
    <source>
        <dbReference type="Proteomes" id="UP000481339"/>
    </source>
</evidence>
<protein>
    <recommendedName>
        <fullName evidence="4">PqqD family peptide modification chaperone</fullName>
    </recommendedName>
</protein>
<feature type="region of interest" description="Disordered" evidence="1">
    <location>
        <begin position="66"/>
        <end position="96"/>
    </location>
</feature>
<name>A0A7C8BNH4_9MICO</name>
<dbReference type="RefSeq" id="WP_158036283.1">
    <property type="nucleotide sequence ID" value="NZ_BAAAZV010000017.1"/>
</dbReference>